<dbReference type="Proteomes" id="UP000464657">
    <property type="component" value="Chromosome"/>
</dbReference>
<keyword evidence="2" id="KW-1185">Reference proteome</keyword>
<reference evidence="1 2" key="1">
    <citation type="journal article" date="2013" name="Int. J. Syst. Evol. Microbiol.">
        <title>Kordia antarctica sp. nov., isolated from Antarctic seawater.</title>
        <authorList>
            <person name="Baek K."/>
            <person name="Choi A."/>
            <person name="Kang I."/>
            <person name="Lee K."/>
            <person name="Cho J.C."/>
        </authorList>
    </citation>
    <scope>NUCLEOTIDE SEQUENCE [LARGE SCALE GENOMIC DNA]</scope>
    <source>
        <strain evidence="1 2">IMCC3317</strain>
    </source>
</reference>
<name>A0A7L4ZDJ4_9FLAO</name>
<sequence length="38" mass="4320">MKTIENFKKEEFCKEIAKVDLFQICGGSTGDTVINLLR</sequence>
<accession>A0A7L4ZDJ4</accession>
<proteinExistence type="predicted"/>
<evidence type="ECO:0000313" key="1">
    <source>
        <dbReference type="EMBL" id="QHI34755.1"/>
    </source>
</evidence>
<gene>
    <name evidence="1" type="ORF">IMCC3317_00990</name>
</gene>
<protein>
    <submittedName>
        <fullName evidence="1">Uncharacterized protein</fullName>
    </submittedName>
</protein>
<dbReference type="KEGG" id="kan:IMCC3317_00990"/>
<dbReference type="EMBL" id="CP019288">
    <property type="protein sequence ID" value="QHI34755.1"/>
    <property type="molecule type" value="Genomic_DNA"/>
</dbReference>
<organism evidence="1 2">
    <name type="scientific">Kordia antarctica</name>
    <dbReference type="NCBI Taxonomy" id="1218801"/>
    <lineage>
        <taxon>Bacteria</taxon>
        <taxon>Pseudomonadati</taxon>
        <taxon>Bacteroidota</taxon>
        <taxon>Flavobacteriia</taxon>
        <taxon>Flavobacteriales</taxon>
        <taxon>Flavobacteriaceae</taxon>
        <taxon>Kordia</taxon>
    </lineage>
</organism>
<evidence type="ECO:0000313" key="2">
    <source>
        <dbReference type="Proteomes" id="UP000464657"/>
    </source>
</evidence>
<dbReference type="AlphaFoldDB" id="A0A7L4ZDJ4"/>